<dbReference type="EMBL" id="LHXN01000018">
    <property type="protein sequence ID" value="KXA93039.1"/>
    <property type="molecule type" value="Genomic_DNA"/>
</dbReference>
<evidence type="ECO:0000256" key="15">
    <source>
        <dbReference type="SAM" id="MobiDB-lite"/>
    </source>
</evidence>
<dbReference type="NCBIfam" id="TIGR00549">
    <property type="entry name" value="mevalon_kin"/>
    <property type="match status" value="1"/>
</dbReference>
<dbReference type="InterPro" id="IPR022937">
    <property type="entry name" value="Mevalonate_kinase_arc"/>
</dbReference>
<dbReference type="Gene3D" id="3.30.70.890">
    <property type="entry name" value="GHMP kinase, C-terminal domain"/>
    <property type="match status" value="1"/>
</dbReference>
<evidence type="ECO:0000256" key="4">
    <source>
        <dbReference type="ARBA" id="ARBA00022490"/>
    </source>
</evidence>
<evidence type="ECO:0000256" key="9">
    <source>
        <dbReference type="ARBA" id="ARBA00022840"/>
    </source>
</evidence>
<dbReference type="GO" id="GO:0000287">
    <property type="term" value="F:magnesium ion binding"/>
    <property type="evidence" value="ECO:0007669"/>
    <property type="project" value="UniProtKB-UniRule"/>
</dbReference>
<evidence type="ECO:0000256" key="8">
    <source>
        <dbReference type="ARBA" id="ARBA00022777"/>
    </source>
</evidence>
<comment type="function">
    <text evidence="14">Catalyzes the phosphorylation of (R)-mevalonate (MVA) to (R)-mevalonate 5-phosphate (MVAP). Functions in the mevalonate (MVA) pathway leading to isopentenyl diphosphate (IPP), a key precursor for the biosynthesis of isoprenoid compounds such as archaeal membrane lipids.</text>
</comment>
<dbReference type="HAMAP" id="MF_00217">
    <property type="entry name" value="Mevalonate_kinase"/>
    <property type="match status" value="1"/>
</dbReference>
<keyword evidence="10 14" id="KW-0460">Magnesium</keyword>
<dbReference type="Pfam" id="PF08544">
    <property type="entry name" value="GHMP_kinases_C"/>
    <property type="match status" value="1"/>
</dbReference>
<dbReference type="InterPro" id="IPR013750">
    <property type="entry name" value="GHMP_kinase_C_dom"/>
</dbReference>
<evidence type="ECO:0000259" key="16">
    <source>
        <dbReference type="Pfam" id="PF00288"/>
    </source>
</evidence>
<dbReference type="PATRIC" id="fig|1698263.3.peg.431"/>
<evidence type="ECO:0000256" key="6">
    <source>
        <dbReference type="ARBA" id="ARBA00022679"/>
    </source>
</evidence>
<dbReference type="AlphaFoldDB" id="A0A133UFT5"/>
<dbReference type="SUPFAM" id="SSF54211">
    <property type="entry name" value="Ribosomal protein S5 domain 2-like"/>
    <property type="match status" value="1"/>
</dbReference>
<dbReference type="InterPro" id="IPR006203">
    <property type="entry name" value="GHMP_knse_ATP-bd_CS"/>
</dbReference>
<feature type="domain" description="GHMP kinase N-terminal" evidence="16">
    <location>
        <begin position="78"/>
        <end position="162"/>
    </location>
</feature>
<comment type="caution">
    <text evidence="18">The sequence shown here is derived from an EMBL/GenBank/DDBJ whole genome shotgun (WGS) entry which is preliminary data.</text>
</comment>
<dbReference type="PANTHER" id="PTHR43290">
    <property type="entry name" value="MEVALONATE KINASE"/>
    <property type="match status" value="1"/>
</dbReference>
<dbReference type="InterPro" id="IPR006205">
    <property type="entry name" value="Mev_gal_kin"/>
</dbReference>
<keyword evidence="4 14" id="KW-0963">Cytoplasm</keyword>
<feature type="region of interest" description="Disordered" evidence="15">
    <location>
        <begin position="303"/>
        <end position="322"/>
    </location>
</feature>
<evidence type="ECO:0000256" key="1">
    <source>
        <dbReference type="ARBA" id="ARBA00004496"/>
    </source>
</evidence>
<accession>A0A133UFT5</accession>
<keyword evidence="6 14" id="KW-0808">Transferase</keyword>
<reference evidence="18 19" key="1">
    <citation type="journal article" date="2016" name="Sci. Rep.">
        <title>Metabolic traits of an uncultured archaeal lineage -MSBL1- from brine pools of the Red Sea.</title>
        <authorList>
            <person name="Mwirichia R."/>
            <person name="Alam I."/>
            <person name="Rashid M."/>
            <person name="Vinu M."/>
            <person name="Ba-Alawi W."/>
            <person name="Anthony Kamau A."/>
            <person name="Kamanda Ngugi D."/>
            <person name="Goker M."/>
            <person name="Klenk H.P."/>
            <person name="Bajic V."/>
            <person name="Stingl U."/>
        </authorList>
    </citation>
    <scope>NUCLEOTIDE SEQUENCE [LARGE SCALE GENOMIC DNA]</scope>
    <source>
        <strain evidence="18">SCGC-AAA259E17</strain>
    </source>
</reference>
<name>A0A133UFT5_9EURY</name>
<comment type="similarity">
    <text evidence="2 14">Belongs to the GHMP kinase family. Mevalonate kinase subfamily.</text>
</comment>
<keyword evidence="9 14" id="KW-0067">ATP-binding</keyword>
<evidence type="ECO:0000256" key="10">
    <source>
        <dbReference type="ARBA" id="ARBA00022842"/>
    </source>
</evidence>
<comment type="caution">
    <text evidence="14">Lacks conserved residue(s) required for the propagation of feature annotation.</text>
</comment>
<keyword evidence="11 14" id="KW-0443">Lipid metabolism</keyword>
<dbReference type="InterPro" id="IPR006204">
    <property type="entry name" value="GHMP_kinase_N_dom"/>
</dbReference>
<dbReference type="UniPathway" id="UPA00057">
    <property type="reaction ID" value="UER00098"/>
</dbReference>
<proteinExistence type="inferred from homology"/>
<dbReference type="InterPro" id="IPR020568">
    <property type="entry name" value="Ribosomal_Su5_D2-typ_SF"/>
</dbReference>
<keyword evidence="7 14" id="KW-0547">Nucleotide-binding</keyword>
<feature type="domain" description="GHMP kinase C-terminal" evidence="17">
    <location>
        <begin position="228"/>
        <end position="305"/>
    </location>
</feature>
<dbReference type="Proteomes" id="UP000070373">
    <property type="component" value="Unassembled WGS sequence"/>
</dbReference>
<comment type="subcellular location">
    <subcellularLocation>
        <location evidence="1 14">Cytoplasm</location>
    </subcellularLocation>
</comment>
<dbReference type="Pfam" id="PF00288">
    <property type="entry name" value="GHMP_kinases_N"/>
    <property type="match status" value="1"/>
</dbReference>
<keyword evidence="5 14" id="KW-0444">Lipid biosynthesis</keyword>
<comment type="catalytic activity">
    <reaction evidence="14">
        <text>(R)-mevalonate + ATP = (R)-5-phosphomevalonate + ADP + H(+)</text>
        <dbReference type="Rhea" id="RHEA:17065"/>
        <dbReference type="ChEBI" id="CHEBI:15378"/>
        <dbReference type="ChEBI" id="CHEBI:30616"/>
        <dbReference type="ChEBI" id="CHEBI:36464"/>
        <dbReference type="ChEBI" id="CHEBI:58146"/>
        <dbReference type="ChEBI" id="CHEBI:456216"/>
        <dbReference type="EC" id="2.7.1.36"/>
    </reaction>
</comment>
<organism evidence="18 19">
    <name type="scientific">candidate division MSBL1 archaeon SCGC-AAA259E17</name>
    <dbReference type="NCBI Taxonomy" id="1698263"/>
    <lineage>
        <taxon>Archaea</taxon>
        <taxon>Methanobacteriati</taxon>
        <taxon>Methanobacteriota</taxon>
        <taxon>candidate division MSBL1</taxon>
    </lineage>
</organism>
<dbReference type="SUPFAM" id="SSF55060">
    <property type="entry name" value="GHMP Kinase, C-terminal domain"/>
    <property type="match status" value="1"/>
</dbReference>
<dbReference type="GO" id="GO:0005829">
    <property type="term" value="C:cytosol"/>
    <property type="evidence" value="ECO:0007669"/>
    <property type="project" value="TreeGrafter"/>
</dbReference>
<evidence type="ECO:0000256" key="2">
    <source>
        <dbReference type="ARBA" id="ARBA00006495"/>
    </source>
</evidence>
<dbReference type="InterPro" id="IPR006206">
    <property type="entry name" value="Mevalonate/galactokinase"/>
</dbReference>
<dbReference type="PANTHER" id="PTHR43290:SF2">
    <property type="entry name" value="MEVALONATE KINASE"/>
    <property type="match status" value="1"/>
</dbReference>
<dbReference type="EC" id="2.7.1.36" evidence="3 14"/>
<dbReference type="GO" id="GO:0004335">
    <property type="term" value="F:galactokinase activity"/>
    <property type="evidence" value="ECO:0007669"/>
    <property type="project" value="InterPro"/>
</dbReference>
<dbReference type="GO" id="GO:0005524">
    <property type="term" value="F:ATP binding"/>
    <property type="evidence" value="ECO:0007669"/>
    <property type="project" value="UniProtKB-UniRule"/>
</dbReference>
<evidence type="ECO:0000256" key="5">
    <source>
        <dbReference type="ARBA" id="ARBA00022516"/>
    </source>
</evidence>
<dbReference type="GO" id="GO:0006012">
    <property type="term" value="P:galactose metabolic process"/>
    <property type="evidence" value="ECO:0007669"/>
    <property type="project" value="InterPro"/>
</dbReference>
<dbReference type="InterPro" id="IPR036554">
    <property type="entry name" value="GHMP_kinase_C_sf"/>
</dbReference>
<evidence type="ECO:0000313" key="19">
    <source>
        <dbReference type="Proteomes" id="UP000070373"/>
    </source>
</evidence>
<sequence length="322" mass="33936">MASSPGQIFLFGEHAVVYGYPALATAINMRTEVQAELGSNNKIEIHSQGVGKLEGEVKEVNGKWSIKKKSGDSEKLRFVTEVIQLTLNHIDRGDGFRIYIKSDLPPGSGLGSSSAVTTATAAAVSSALGKNLTREEISDLAYNSELEVQGAASRTGVNVATYGGFLKIQESEKKSLERLPKLKILIGYTGNYSNTGKLVGNVRGLKESRPTIVNPILKAIGKATESGIESLEEGNLERVGILMNANQSLLRGLNVSSPHLNDLIQVARSSGALGAKLTGAGGGGCMIALSQENIDRISKSISEAGGEPMEAKIGAEGLKNDQ</sequence>
<dbReference type="PIRSF" id="PIRSF000530">
    <property type="entry name" value="Galactokinase"/>
    <property type="match status" value="1"/>
</dbReference>
<gene>
    <name evidence="14" type="primary">mvk</name>
    <name evidence="18" type="ORF">AKJ64_01540</name>
</gene>
<dbReference type="PRINTS" id="PR00473">
    <property type="entry name" value="GALCTOKINASE"/>
</dbReference>
<evidence type="ECO:0000256" key="11">
    <source>
        <dbReference type="ARBA" id="ARBA00023098"/>
    </source>
</evidence>
<evidence type="ECO:0000259" key="17">
    <source>
        <dbReference type="Pfam" id="PF08544"/>
    </source>
</evidence>
<keyword evidence="12 14" id="KW-0414">Isoprene biosynthesis</keyword>
<dbReference type="Gene3D" id="3.30.230.10">
    <property type="match status" value="1"/>
</dbReference>
<keyword evidence="8 14" id="KW-0418">Kinase</keyword>
<comment type="subunit">
    <text evidence="14">Homodimer.</text>
</comment>
<evidence type="ECO:0000256" key="7">
    <source>
        <dbReference type="ARBA" id="ARBA00022741"/>
    </source>
</evidence>
<evidence type="ECO:0000256" key="12">
    <source>
        <dbReference type="ARBA" id="ARBA00023229"/>
    </source>
</evidence>
<evidence type="ECO:0000313" key="18">
    <source>
        <dbReference type="EMBL" id="KXA93039.1"/>
    </source>
</evidence>
<keyword evidence="19" id="KW-1185">Reference proteome</keyword>
<dbReference type="GO" id="GO:0004496">
    <property type="term" value="F:mevalonate kinase activity"/>
    <property type="evidence" value="ECO:0007669"/>
    <property type="project" value="UniProtKB-UniRule"/>
</dbReference>
<evidence type="ECO:0000256" key="3">
    <source>
        <dbReference type="ARBA" id="ARBA00012103"/>
    </source>
</evidence>
<dbReference type="InterPro" id="IPR000705">
    <property type="entry name" value="Galactokinase"/>
</dbReference>
<protein>
    <recommendedName>
        <fullName evidence="3 14">Mevalonate kinase</fullName>
        <shortName evidence="14">MK</shortName>
        <shortName evidence="14">MVK</shortName>
        <ecNumber evidence="3 14">2.7.1.36</ecNumber>
    </recommendedName>
</protein>
<evidence type="ECO:0000256" key="14">
    <source>
        <dbReference type="HAMAP-Rule" id="MF_00217"/>
    </source>
</evidence>
<comment type="cofactor">
    <cofactor evidence="14">
        <name>Mg(2+)</name>
        <dbReference type="ChEBI" id="CHEBI:18420"/>
    </cofactor>
</comment>
<dbReference type="PROSITE" id="PS00627">
    <property type="entry name" value="GHMP_KINASES_ATP"/>
    <property type="match status" value="1"/>
</dbReference>
<evidence type="ECO:0000256" key="13">
    <source>
        <dbReference type="ARBA" id="ARBA00029438"/>
    </source>
</evidence>
<comment type="pathway">
    <text evidence="13 14">Isoprenoid biosynthesis; isopentenyl diphosphate biosynthesis via mevalonate pathway; isopentenyl diphosphate from (R)-mevalonate: step 1/3.</text>
</comment>
<dbReference type="PRINTS" id="PR00959">
    <property type="entry name" value="MEVGALKINASE"/>
</dbReference>
<dbReference type="GO" id="GO:0019287">
    <property type="term" value="P:isopentenyl diphosphate biosynthetic process, mevalonate pathway"/>
    <property type="evidence" value="ECO:0007669"/>
    <property type="project" value="UniProtKB-UniRule"/>
</dbReference>
<dbReference type="InterPro" id="IPR014721">
    <property type="entry name" value="Ribsml_uS5_D2-typ_fold_subgr"/>
</dbReference>